<dbReference type="CDD" id="cd07714">
    <property type="entry name" value="RNaseJ_MBL-fold"/>
    <property type="match status" value="1"/>
</dbReference>
<keyword evidence="6" id="KW-0694">RNA-binding</keyword>
<name>A0A0K1E9U5_CHOCO</name>
<dbReference type="GO" id="GO:0046872">
    <property type="term" value="F:metal ion binding"/>
    <property type="evidence" value="ECO:0007669"/>
    <property type="project" value="UniProtKB-KW"/>
</dbReference>
<keyword evidence="4" id="KW-0862">Zinc</keyword>
<protein>
    <submittedName>
        <fullName evidence="8">Ribonuclease</fullName>
    </submittedName>
</protein>
<dbReference type="PANTHER" id="PTHR43694:SF1">
    <property type="entry name" value="RIBONUCLEASE J"/>
    <property type="match status" value="1"/>
</dbReference>
<dbReference type="PANTHER" id="PTHR43694">
    <property type="entry name" value="RIBONUCLEASE J"/>
    <property type="match status" value="1"/>
</dbReference>
<dbReference type="Pfam" id="PF22505">
    <property type="entry name" value="RNase_J_b_CASP"/>
    <property type="match status" value="1"/>
</dbReference>
<evidence type="ECO:0000256" key="3">
    <source>
        <dbReference type="ARBA" id="ARBA00022801"/>
    </source>
</evidence>
<keyword evidence="2" id="KW-0479">Metal-binding</keyword>
<dbReference type="AlphaFoldDB" id="A0A0K1E9U5"/>
<dbReference type="OrthoDB" id="9770211at2"/>
<evidence type="ECO:0000313" key="9">
    <source>
        <dbReference type="Proteomes" id="UP000067626"/>
    </source>
</evidence>
<dbReference type="InterPro" id="IPR001279">
    <property type="entry name" value="Metallo-B-lactamas"/>
</dbReference>
<dbReference type="InterPro" id="IPR036866">
    <property type="entry name" value="RibonucZ/Hydroxyglut_hydro"/>
</dbReference>
<dbReference type="Gene3D" id="3.40.50.10710">
    <property type="entry name" value="Metallo-hydrolase/oxidoreductase"/>
    <property type="match status" value="1"/>
</dbReference>
<dbReference type="EMBL" id="CP012159">
    <property type="protein sequence ID" value="AKT37358.1"/>
    <property type="molecule type" value="Genomic_DNA"/>
</dbReference>
<dbReference type="Pfam" id="PF07521">
    <property type="entry name" value="RMMBL"/>
    <property type="match status" value="1"/>
</dbReference>
<proteinExistence type="predicted"/>
<evidence type="ECO:0000256" key="1">
    <source>
        <dbReference type="ARBA" id="ARBA00022722"/>
    </source>
</evidence>
<keyword evidence="5" id="KW-0269">Exonuclease</keyword>
<evidence type="ECO:0000313" key="8">
    <source>
        <dbReference type="EMBL" id="AKT37358.1"/>
    </source>
</evidence>
<dbReference type="GO" id="GO:0004527">
    <property type="term" value="F:exonuclease activity"/>
    <property type="evidence" value="ECO:0007669"/>
    <property type="project" value="UniProtKB-KW"/>
</dbReference>
<evidence type="ECO:0000256" key="6">
    <source>
        <dbReference type="ARBA" id="ARBA00022884"/>
    </source>
</evidence>
<evidence type="ECO:0000259" key="7">
    <source>
        <dbReference type="SMART" id="SM00849"/>
    </source>
</evidence>
<dbReference type="GO" id="GO:0003723">
    <property type="term" value="F:RNA binding"/>
    <property type="evidence" value="ECO:0007669"/>
    <property type="project" value="UniProtKB-KW"/>
</dbReference>
<evidence type="ECO:0000256" key="2">
    <source>
        <dbReference type="ARBA" id="ARBA00022723"/>
    </source>
</evidence>
<feature type="domain" description="Metallo-beta-lactamase" evidence="7">
    <location>
        <begin position="1"/>
        <end position="195"/>
    </location>
</feature>
<keyword evidence="3" id="KW-0378">Hydrolase</keyword>
<evidence type="ECO:0000256" key="4">
    <source>
        <dbReference type="ARBA" id="ARBA00022833"/>
    </source>
</evidence>
<dbReference type="Proteomes" id="UP000067626">
    <property type="component" value="Chromosome"/>
</dbReference>
<dbReference type="Gene3D" id="3.10.20.580">
    <property type="match status" value="1"/>
</dbReference>
<dbReference type="SUPFAM" id="SSF56281">
    <property type="entry name" value="Metallo-hydrolase/oxidoreductase"/>
    <property type="match status" value="1"/>
</dbReference>
<dbReference type="InterPro" id="IPR011108">
    <property type="entry name" value="RMMBL"/>
</dbReference>
<dbReference type="STRING" id="52.CMC5_014930"/>
<reference evidence="8 9" key="1">
    <citation type="submission" date="2015-07" db="EMBL/GenBank/DDBJ databases">
        <title>Genome analysis of myxobacterium Chondromyces crocatus Cm c5 reveals a high potential for natural compound synthesis and the genetic basis for the loss of fruiting body formation.</title>
        <authorList>
            <person name="Zaburannyi N."/>
            <person name="Bunk B."/>
            <person name="Maier J."/>
            <person name="Overmann J."/>
            <person name="Mueller R."/>
        </authorList>
    </citation>
    <scope>NUCLEOTIDE SEQUENCE [LARGE SCALE GENOMIC DNA]</scope>
    <source>
        <strain evidence="8 9">Cm c5</strain>
    </source>
</reference>
<dbReference type="KEGG" id="ccro:CMC5_014930"/>
<accession>A0A0K1E9U5</accession>
<dbReference type="Pfam" id="PF17770">
    <property type="entry name" value="RNase_J_C"/>
    <property type="match status" value="1"/>
</dbReference>
<gene>
    <name evidence="8" type="ORF">CMC5_014930</name>
</gene>
<dbReference type="Gene3D" id="3.60.15.10">
    <property type="entry name" value="Ribonuclease Z/Hydroxyacylglutathione hydrolase-like"/>
    <property type="match status" value="1"/>
</dbReference>
<dbReference type="Pfam" id="PF00753">
    <property type="entry name" value="Lactamase_B"/>
    <property type="match status" value="1"/>
</dbReference>
<evidence type="ECO:0000256" key="5">
    <source>
        <dbReference type="ARBA" id="ARBA00022839"/>
    </source>
</evidence>
<dbReference type="RefSeq" id="WP_082363414.1">
    <property type="nucleotide sequence ID" value="NZ_CP012159.1"/>
</dbReference>
<dbReference type="InterPro" id="IPR042173">
    <property type="entry name" value="RNase_J_2"/>
</dbReference>
<dbReference type="InterPro" id="IPR055132">
    <property type="entry name" value="RNase_J_b_CASP"/>
</dbReference>
<sequence length="531" mass="57355">MNCLALEQGDEMMLVDCGVTFPSSDLGIDIYHPRFDYVLGRKDRLRGIVLTHGHEDHIGGLPYLLRHVDVPVWGPPHTLELVRHRLEEHGFGPDEVELIPTTLGREIAVGRFGVEPIRVAHSIVDATALAIRTGAGLVLHTGDFKLDPSPIDGEPTDEARLRELGEEGVRLLLSDSTNVDSPGSAGSERDVGIALEELVESARARVVVGVFASNVHRLLAMGEAARRTGRRICLLGRSVSAHVRAAQAVGRLPWPSNLLVPPEMAASMPRERLLVIAGGTQAERGSGLARLATGTHPLLRLDEGDRVILSSRIIPGNDRPVMDMIGNLIRLGVELVTWITDKRIHASGHAHRVEQQRMIELTEPTSFMPLHGTLHHLVRHAQLARERGITDVAVAENGHVIELARGTPLTRGGRVPVGRVATAAGEELTEEVLRERGQIGRSGVAFVTLVLDAQGALAAPPQVLAHGVVDIAMAGALKAAARAVAQAIGDADPRQRRRDPDLIELARLTARRTIDAKTGRRPLVTVALTRL</sequence>
<keyword evidence="9" id="KW-1185">Reference proteome</keyword>
<keyword evidence="1" id="KW-0540">Nuclease</keyword>
<dbReference type="SMART" id="SM00849">
    <property type="entry name" value="Lactamase_B"/>
    <property type="match status" value="1"/>
</dbReference>
<dbReference type="PATRIC" id="fig|52.7.peg.1594"/>
<dbReference type="InterPro" id="IPR041636">
    <property type="entry name" value="RNase_J_C"/>
</dbReference>
<organism evidence="8 9">
    <name type="scientific">Chondromyces crocatus</name>
    <dbReference type="NCBI Taxonomy" id="52"/>
    <lineage>
        <taxon>Bacteria</taxon>
        <taxon>Pseudomonadati</taxon>
        <taxon>Myxococcota</taxon>
        <taxon>Polyangia</taxon>
        <taxon>Polyangiales</taxon>
        <taxon>Polyangiaceae</taxon>
        <taxon>Chondromyces</taxon>
    </lineage>
</organism>